<evidence type="ECO:0000256" key="9">
    <source>
        <dbReference type="SAM" id="MobiDB-lite"/>
    </source>
</evidence>
<keyword evidence="7" id="KW-0003">3Fe-4S</keyword>
<name>A0A6N7XT14_9ACTN</name>
<dbReference type="InterPro" id="IPR051269">
    <property type="entry name" value="Fe-S_cluster_ET"/>
</dbReference>
<evidence type="ECO:0000256" key="1">
    <source>
        <dbReference type="ARBA" id="ARBA00001927"/>
    </source>
</evidence>
<keyword evidence="2 8" id="KW-0813">Transport</keyword>
<keyword evidence="5 8" id="KW-0408">Iron</keyword>
<organism evidence="11 12">
    <name type="scientific">Olsenella porci</name>
    <dbReference type="NCBI Taxonomy" id="2652279"/>
    <lineage>
        <taxon>Bacteria</taxon>
        <taxon>Bacillati</taxon>
        <taxon>Actinomycetota</taxon>
        <taxon>Coriobacteriia</taxon>
        <taxon>Coriobacteriales</taxon>
        <taxon>Atopobiaceae</taxon>
        <taxon>Olsenella</taxon>
    </lineage>
</organism>
<dbReference type="PROSITE" id="PS00198">
    <property type="entry name" value="4FE4S_FER_1"/>
    <property type="match status" value="1"/>
</dbReference>
<feature type="region of interest" description="Disordered" evidence="9">
    <location>
        <begin position="40"/>
        <end position="61"/>
    </location>
</feature>
<evidence type="ECO:0000313" key="12">
    <source>
        <dbReference type="Proteomes" id="UP000469325"/>
    </source>
</evidence>
<dbReference type="GO" id="GO:0051538">
    <property type="term" value="F:3 iron, 4 sulfur cluster binding"/>
    <property type="evidence" value="ECO:0007669"/>
    <property type="project" value="UniProtKB-KW"/>
</dbReference>
<dbReference type="InterPro" id="IPR017900">
    <property type="entry name" value="4Fe4S_Fe_S_CS"/>
</dbReference>
<keyword evidence="12" id="KW-1185">Reference proteome</keyword>
<reference evidence="11 12" key="1">
    <citation type="submission" date="2019-08" db="EMBL/GenBank/DDBJ databases">
        <title>In-depth cultivation of the pig gut microbiome towards novel bacterial diversity and tailored functional studies.</title>
        <authorList>
            <person name="Wylensek D."/>
            <person name="Hitch T.C.A."/>
            <person name="Clavel T."/>
        </authorList>
    </citation>
    <scope>NUCLEOTIDE SEQUENCE [LARGE SCALE GENOMIC DNA]</scope>
    <source>
        <strain evidence="11 12">CA-Schmier-601-WT-1</strain>
    </source>
</reference>
<dbReference type="AlphaFoldDB" id="A0A6N7XT14"/>
<gene>
    <name evidence="11" type="ORF">FYJ68_08675</name>
</gene>
<proteinExistence type="predicted"/>
<dbReference type="InterPro" id="IPR017896">
    <property type="entry name" value="4Fe4S_Fe-S-bd"/>
</dbReference>
<comment type="function">
    <text evidence="8">Ferredoxins are iron-sulfur proteins that transfer electrons in a wide variety of metabolic reactions.</text>
</comment>
<evidence type="ECO:0000256" key="3">
    <source>
        <dbReference type="ARBA" id="ARBA00022723"/>
    </source>
</evidence>
<evidence type="ECO:0000256" key="2">
    <source>
        <dbReference type="ARBA" id="ARBA00022448"/>
    </source>
</evidence>
<dbReference type="Gene3D" id="3.30.70.20">
    <property type="match status" value="1"/>
</dbReference>
<dbReference type="GO" id="GO:0009055">
    <property type="term" value="F:electron transfer activity"/>
    <property type="evidence" value="ECO:0007669"/>
    <property type="project" value="UniProtKB-UniRule"/>
</dbReference>
<dbReference type="GO" id="GO:0005506">
    <property type="term" value="F:iron ion binding"/>
    <property type="evidence" value="ECO:0007669"/>
    <property type="project" value="UniProtKB-UniRule"/>
</dbReference>
<sequence length="61" mass="6338">MKATVSEDCIGCGLCESTCPEVFSIGDEGTAEVIVDEVPEENEDSAQEAADNCPVSAITVE</sequence>
<feature type="domain" description="4Fe-4S ferredoxin-type" evidence="10">
    <location>
        <begin position="1"/>
        <end position="28"/>
    </location>
</feature>
<comment type="caution">
    <text evidence="11">The sequence shown here is derived from an EMBL/GenBank/DDBJ whole genome shotgun (WGS) entry which is preliminary data.</text>
</comment>
<dbReference type="PRINTS" id="PR00352">
    <property type="entry name" value="3FE4SFRDOXIN"/>
</dbReference>
<keyword evidence="6 8" id="KW-0411">Iron-sulfur</keyword>
<evidence type="ECO:0000256" key="8">
    <source>
        <dbReference type="RuleBase" id="RU368020"/>
    </source>
</evidence>
<accession>A0A6N7XT14</accession>
<evidence type="ECO:0000256" key="6">
    <source>
        <dbReference type="ARBA" id="ARBA00023014"/>
    </source>
</evidence>
<dbReference type="PANTHER" id="PTHR36923">
    <property type="entry name" value="FERREDOXIN"/>
    <property type="match status" value="1"/>
</dbReference>
<dbReference type="Proteomes" id="UP000469325">
    <property type="component" value="Unassembled WGS sequence"/>
</dbReference>
<dbReference type="SUPFAM" id="SSF54862">
    <property type="entry name" value="4Fe-4S ferredoxins"/>
    <property type="match status" value="1"/>
</dbReference>
<keyword evidence="4 8" id="KW-0249">Electron transport</keyword>
<evidence type="ECO:0000256" key="5">
    <source>
        <dbReference type="ARBA" id="ARBA00023004"/>
    </source>
</evidence>
<evidence type="ECO:0000256" key="7">
    <source>
        <dbReference type="ARBA" id="ARBA00023291"/>
    </source>
</evidence>
<protein>
    <recommendedName>
        <fullName evidence="8">Ferredoxin</fullName>
    </recommendedName>
</protein>
<dbReference type="EMBL" id="VUNC01000007">
    <property type="protein sequence ID" value="MST73176.1"/>
    <property type="molecule type" value="Genomic_DNA"/>
</dbReference>
<dbReference type="InterPro" id="IPR001080">
    <property type="entry name" value="3Fe4S_ferredoxin"/>
</dbReference>
<comment type="cofactor">
    <cofactor evidence="1">
        <name>[3Fe-4S] cluster</name>
        <dbReference type="ChEBI" id="CHEBI:21137"/>
    </cofactor>
</comment>
<dbReference type="Pfam" id="PF13370">
    <property type="entry name" value="Fer4_13"/>
    <property type="match status" value="1"/>
</dbReference>
<evidence type="ECO:0000259" key="10">
    <source>
        <dbReference type="PROSITE" id="PS51379"/>
    </source>
</evidence>
<dbReference type="RefSeq" id="WP_154435818.1">
    <property type="nucleotide sequence ID" value="NZ_VUNC01000007.1"/>
</dbReference>
<evidence type="ECO:0000256" key="4">
    <source>
        <dbReference type="ARBA" id="ARBA00022982"/>
    </source>
</evidence>
<evidence type="ECO:0000313" key="11">
    <source>
        <dbReference type="EMBL" id="MST73176.1"/>
    </source>
</evidence>
<dbReference type="PANTHER" id="PTHR36923:SF3">
    <property type="entry name" value="FERREDOXIN"/>
    <property type="match status" value="1"/>
</dbReference>
<keyword evidence="3 8" id="KW-0479">Metal-binding</keyword>
<dbReference type="PROSITE" id="PS51379">
    <property type="entry name" value="4FE4S_FER_2"/>
    <property type="match status" value="1"/>
</dbReference>